<feature type="domain" description="RING-type" evidence="6">
    <location>
        <begin position="3"/>
        <end position="43"/>
    </location>
</feature>
<dbReference type="RefSeq" id="XP_013759231.1">
    <property type="nucleotide sequence ID" value="XM_013903777.1"/>
</dbReference>
<organism evidence="7 8">
    <name type="scientific">Thecamonas trahens ATCC 50062</name>
    <dbReference type="NCBI Taxonomy" id="461836"/>
    <lineage>
        <taxon>Eukaryota</taxon>
        <taxon>Apusozoa</taxon>
        <taxon>Apusomonadida</taxon>
        <taxon>Apusomonadidae</taxon>
        <taxon>Thecamonas</taxon>
    </lineage>
</organism>
<dbReference type="EMBL" id="GL349448">
    <property type="protein sequence ID" value="KNC47753.1"/>
    <property type="molecule type" value="Genomic_DNA"/>
</dbReference>
<evidence type="ECO:0000256" key="5">
    <source>
        <dbReference type="SAM" id="MobiDB-lite"/>
    </source>
</evidence>
<keyword evidence="8" id="KW-1185">Reference proteome</keyword>
<evidence type="ECO:0000259" key="6">
    <source>
        <dbReference type="PROSITE" id="PS50089"/>
    </source>
</evidence>
<dbReference type="Proteomes" id="UP000054408">
    <property type="component" value="Unassembled WGS sequence"/>
</dbReference>
<dbReference type="PROSITE" id="PS00518">
    <property type="entry name" value="ZF_RING_1"/>
    <property type="match status" value="1"/>
</dbReference>
<dbReference type="Pfam" id="PF13923">
    <property type="entry name" value="zf-C3HC4_2"/>
    <property type="match status" value="1"/>
</dbReference>
<feature type="region of interest" description="Disordered" evidence="5">
    <location>
        <begin position="71"/>
        <end position="95"/>
    </location>
</feature>
<dbReference type="PANTHER" id="PTHR46537:SF3">
    <property type="entry name" value="E3 UBIQUITIN-PROTEIN LIGASE RING1A"/>
    <property type="match status" value="1"/>
</dbReference>
<gene>
    <name evidence="7" type="ORF">AMSG_03980</name>
</gene>
<keyword evidence="1" id="KW-0479">Metal-binding</keyword>
<dbReference type="eggNOG" id="KOG0311">
    <property type="taxonomic scope" value="Eukaryota"/>
</dbReference>
<name>A0A0L0D8Y4_THETB</name>
<dbReference type="OrthoDB" id="337575at2759"/>
<accession>A0A0L0D8Y4</accession>
<dbReference type="InterPro" id="IPR001841">
    <property type="entry name" value="Znf_RING"/>
</dbReference>
<dbReference type="AlphaFoldDB" id="A0A0L0D8Y4"/>
<dbReference type="GO" id="GO:0008270">
    <property type="term" value="F:zinc ion binding"/>
    <property type="evidence" value="ECO:0007669"/>
    <property type="project" value="UniProtKB-KW"/>
</dbReference>
<dbReference type="Gene3D" id="3.30.40.10">
    <property type="entry name" value="Zinc/RING finger domain, C3HC4 (zinc finger)"/>
    <property type="match status" value="1"/>
</dbReference>
<sequence length="305" mass="33651">MTCPICKDVLDCPQAIKNCLHRFCKVCLATSLRVAKKECPVCRQHCISKRAARDDDLLRCLVEDLTFRAPPPPAESTRRRARNLVAPPSGSPYPPSISATAGLAPAIAKSVRAFQAATLQHRQQQQSNDSFFKQKEAVSDDDDMQSSAKRQHILARPRADSPQPAVSSRHIDIASLRNSIKPASVLGRMMTEAPPPESCILLDAPQRAPPGQSQPIPLVFKVIIRGVESFEGQSLWVSTSSETTVDEAMRAVAVRVGMRGVAYRRHKMRTSSGNIQIDYSMTMAAFLNTCRTQDVPFSLTFRPQK</sequence>
<dbReference type="SMART" id="SM00184">
    <property type="entry name" value="RING"/>
    <property type="match status" value="1"/>
</dbReference>
<feature type="region of interest" description="Disordered" evidence="5">
    <location>
        <begin position="135"/>
        <end position="169"/>
    </location>
</feature>
<dbReference type="SUPFAM" id="SSF57850">
    <property type="entry name" value="RING/U-box"/>
    <property type="match status" value="1"/>
</dbReference>
<evidence type="ECO:0000256" key="3">
    <source>
        <dbReference type="ARBA" id="ARBA00022833"/>
    </source>
</evidence>
<dbReference type="PROSITE" id="PS50089">
    <property type="entry name" value="ZF_RING_2"/>
    <property type="match status" value="1"/>
</dbReference>
<dbReference type="InterPro" id="IPR017907">
    <property type="entry name" value="Znf_RING_CS"/>
</dbReference>
<dbReference type="PANTHER" id="PTHR46537">
    <property type="entry name" value="OS11G0578200 PROTEIN"/>
    <property type="match status" value="1"/>
</dbReference>
<keyword evidence="2 4" id="KW-0863">Zinc-finger</keyword>
<dbReference type="InterPro" id="IPR044592">
    <property type="entry name" value="RING1A/B"/>
</dbReference>
<protein>
    <recommendedName>
        <fullName evidence="6">RING-type domain-containing protein</fullName>
    </recommendedName>
</protein>
<dbReference type="STRING" id="461836.A0A0L0D8Y4"/>
<evidence type="ECO:0000313" key="7">
    <source>
        <dbReference type="EMBL" id="KNC47753.1"/>
    </source>
</evidence>
<evidence type="ECO:0000256" key="4">
    <source>
        <dbReference type="PROSITE-ProRule" id="PRU00175"/>
    </source>
</evidence>
<reference evidence="7 8" key="1">
    <citation type="submission" date="2010-05" db="EMBL/GenBank/DDBJ databases">
        <title>The Genome Sequence of Thecamonas trahens ATCC 50062.</title>
        <authorList>
            <consortium name="The Broad Institute Genome Sequencing Platform"/>
            <person name="Russ C."/>
            <person name="Cuomo C."/>
            <person name="Shea T."/>
            <person name="Young S.K."/>
            <person name="Zeng Q."/>
            <person name="Koehrsen M."/>
            <person name="Haas B."/>
            <person name="Borodovsky M."/>
            <person name="Guigo R."/>
            <person name="Alvarado L."/>
            <person name="Berlin A."/>
            <person name="Bochicchio J."/>
            <person name="Borenstein D."/>
            <person name="Chapman S."/>
            <person name="Chen Z."/>
            <person name="Freedman E."/>
            <person name="Gellesch M."/>
            <person name="Goldberg J."/>
            <person name="Griggs A."/>
            <person name="Gujja S."/>
            <person name="Heilman E."/>
            <person name="Heiman D."/>
            <person name="Hepburn T."/>
            <person name="Howarth C."/>
            <person name="Jen D."/>
            <person name="Larson L."/>
            <person name="Mehta T."/>
            <person name="Park D."/>
            <person name="Pearson M."/>
            <person name="Roberts A."/>
            <person name="Saif S."/>
            <person name="Shenoy N."/>
            <person name="Sisk P."/>
            <person name="Stolte C."/>
            <person name="Sykes S."/>
            <person name="Thomson T."/>
            <person name="Walk T."/>
            <person name="White J."/>
            <person name="Yandava C."/>
            <person name="Burger G."/>
            <person name="Gray M.W."/>
            <person name="Holland P.W.H."/>
            <person name="King N."/>
            <person name="Lang F.B.F."/>
            <person name="Roger A.J."/>
            <person name="Ruiz-Trillo I."/>
            <person name="Lander E."/>
            <person name="Nusbaum C."/>
        </authorList>
    </citation>
    <scope>NUCLEOTIDE SEQUENCE [LARGE SCALE GENOMIC DNA]</scope>
    <source>
        <strain evidence="7 8">ATCC 50062</strain>
    </source>
</reference>
<evidence type="ECO:0000313" key="8">
    <source>
        <dbReference type="Proteomes" id="UP000054408"/>
    </source>
</evidence>
<dbReference type="InterPro" id="IPR013083">
    <property type="entry name" value="Znf_RING/FYVE/PHD"/>
</dbReference>
<evidence type="ECO:0000256" key="1">
    <source>
        <dbReference type="ARBA" id="ARBA00022723"/>
    </source>
</evidence>
<evidence type="ECO:0000256" key="2">
    <source>
        <dbReference type="ARBA" id="ARBA00022771"/>
    </source>
</evidence>
<keyword evidence="3" id="KW-0862">Zinc</keyword>
<proteinExistence type="predicted"/>
<dbReference type="GeneID" id="25563546"/>